<dbReference type="OrthoDB" id="9915382at2"/>
<protein>
    <submittedName>
        <fullName evidence="1">Uncharacterized protein</fullName>
    </submittedName>
</protein>
<dbReference type="Proteomes" id="UP000319432">
    <property type="component" value="Plasmid p1821L01"/>
</dbReference>
<evidence type="ECO:0000313" key="2">
    <source>
        <dbReference type="Proteomes" id="UP000319432"/>
    </source>
</evidence>
<geneLocation type="plasmid" evidence="1 2">
    <name>p1821L01</name>
</geneLocation>
<name>A0A518V1S0_BRELA</name>
<dbReference type="EMBL" id="CP033461">
    <property type="protein sequence ID" value="QDX90940.1"/>
    <property type="molecule type" value="Genomic_DNA"/>
</dbReference>
<gene>
    <name evidence="1" type="ORF">EEL30_00185</name>
</gene>
<sequence>MCIDESMSVMQIRLALTEKGWGSEDRITKWVGTDGYGYSIWFQRWNWHGVRFGNKICIHGHTDDLTNLDCLVYKTAAKALKAWEDYKDAIPCQMSDGTLKKDLILTHYFETAKERELTFPLM</sequence>
<proteinExistence type="predicted"/>
<dbReference type="AlphaFoldDB" id="A0A518V1S0"/>
<evidence type="ECO:0000313" key="1">
    <source>
        <dbReference type="EMBL" id="QDX90940.1"/>
    </source>
</evidence>
<keyword evidence="1" id="KW-0614">Plasmid</keyword>
<accession>A0A518V1S0</accession>
<reference evidence="1 2" key="1">
    <citation type="submission" date="2018-11" db="EMBL/GenBank/DDBJ databases">
        <title>Phylogenetic determinants of toxin gene distribution in genomes of Brevibacillus laterosporus.</title>
        <authorList>
            <person name="Glare T.R."/>
            <person name="Durrant A."/>
            <person name="Berry C."/>
            <person name="Palma L."/>
            <person name="Ormskirk M."/>
            <person name="Cox M.O."/>
        </authorList>
    </citation>
    <scope>NUCLEOTIDE SEQUENCE [LARGE SCALE GENOMIC DNA]</scope>
    <source>
        <strain evidence="1 2">1821L</strain>
        <plasmid evidence="1 2">p1821L01</plasmid>
    </source>
</reference>
<organism evidence="1 2">
    <name type="scientific">Brevibacillus laterosporus</name>
    <name type="common">Bacillus laterosporus</name>
    <dbReference type="NCBI Taxonomy" id="1465"/>
    <lineage>
        <taxon>Bacteria</taxon>
        <taxon>Bacillati</taxon>
        <taxon>Bacillota</taxon>
        <taxon>Bacilli</taxon>
        <taxon>Bacillales</taxon>
        <taxon>Paenibacillaceae</taxon>
        <taxon>Brevibacillus</taxon>
    </lineage>
</organism>
<keyword evidence="2" id="KW-1185">Reference proteome</keyword>